<dbReference type="GO" id="GO:1990904">
    <property type="term" value="C:ribonucleoprotein complex"/>
    <property type="evidence" value="ECO:0007669"/>
    <property type="project" value="TreeGrafter"/>
</dbReference>
<dbReference type="PANTHER" id="PTHR13284:SF4">
    <property type="entry name" value="C2H2-TYPE DOMAIN-CONTAINING PROTEIN"/>
    <property type="match status" value="1"/>
</dbReference>
<accession>A0AAN9ABR8</accession>
<feature type="compositionally biased region" description="Basic and acidic residues" evidence="1">
    <location>
        <begin position="398"/>
        <end position="455"/>
    </location>
</feature>
<dbReference type="GO" id="GO:0005739">
    <property type="term" value="C:mitochondrion"/>
    <property type="evidence" value="ECO:0007669"/>
    <property type="project" value="TreeGrafter"/>
</dbReference>
<feature type="compositionally biased region" description="Basic and acidic residues" evidence="1">
    <location>
        <begin position="562"/>
        <end position="587"/>
    </location>
</feature>
<dbReference type="Proteomes" id="UP001381693">
    <property type="component" value="Unassembled WGS sequence"/>
</dbReference>
<evidence type="ECO:0000256" key="1">
    <source>
        <dbReference type="SAM" id="MobiDB-lite"/>
    </source>
</evidence>
<dbReference type="SUPFAM" id="SSF55315">
    <property type="entry name" value="L30e-like"/>
    <property type="match status" value="1"/>
</dbReference>
<dbReference type="GO" id="GO:0043021">
    <property type="term" value="F:ribonucleoprotein complex binding"/>
    <property type="evidence" value="ECO:0007669"/>
    <property type="project" value="TreeGrafter"/>
</dbReference>
<proteinExistence type="predicted"/>
<keyword evidence="4" id="KW-1185">Reference proteome</keyword>
<evidence type="ECO:0000259" key="2">
    <source>
        <dbReference type="Pfam" id="PF01248"/>
    </source>
</evidence>
<dbReference type="InterPro" id="IPR040051">
    <property type="entry name" value="SECISBP2"/>
</dbReference>
<feature type="compositionally biased region" description="Basic and acidic residues" evidence="1">
    <location>
        <begin position="648"/>
        <end position="663"/>
    </location>
</feature>
<feature type="compositionally biased region" description="Polar residues" evidence="1">
    <location>
        <begin position="619"/>
        <end position="647"/>
    </location>
</feature>
<protein>
    <recommendedName>
        <fullName evidence="2">Ribosomal protein eL8/eL30/eS12/Gadd45 domain-containing protein</fullName>
    </recommendedName>
</protein>
<comment type="caution">
    <text evidence="3">The sequence shown here is derived from an EMBL/GenBank/DDBJ whole genome shotgun (WGS) entry which is preliminary data.</text>
</comment>
<dbReference type="EMBL" id="JAXCGZ010006592">
    <property type="protein sequence ID" value="KAK7079660.1"/>
    <property type="molecule type" value="Genomic_DNA"/>
</dbReference>
<dbReference type="GO" id="GO:0035368">
    <property type="term" value="F:selenocysteine insertion sequence binding"/>
    <property type="evidence" value="ECO:0007669"/>
    <property type="project" value="InterPro"/>
</dbReference>
<feature type="compositionally biased region" description="Polar residues" evidence="1">
    <location>
        <begin position="544"/>
        <end position="557"/>
    </location>
</feature>
<dbReference type="PANTHER" id="PTHR13284">
    <property type="entry name" value="GH01354P"/>
    <property type="match status" value="1"/>
</dbReference>
<feature type="region of interest" description="Disordered" evidence="1">
    <location>
        <begin position="18"/>
        <end position="40"/>
    </location>
</feature>
<gene>
    <name evidence="3" type="ORF">SK128_023489</name>
</gene>
<name>A0AAN9ABR8_HALRR</name>
<evidence type="ECO:0000313" key="3">
    <source>
        <dbReference type="EMBL" id="KAK7079660.1"/>
    </source>
</evidence>
<feature type="region of interest" description="Disordered" evidence="1">
    <location>
        <begin position="220"/>
        <end position="250"/>
    </location>
</feature>
<evidence type="ECO:0000313" key="4">
    <source>
        <dbReference type="Proteomes" id="UP001381693"/>
    </source>
</evidence>
<feature type="compositionally biased region" description="Basic and acidic residues" evidence="1">
    <location>
        <begin position="600"/>
        <end position="610"/>
    </location>
</feature>
<sequence length="1312" mass="148516">MDMLSPNVAEFVPRSLQVANSSPSDGTVSHQPPCNNNLRAASSVPNELLHSNNVQSQSDLHVDGVTHHHPQSKMHLGKVVNYNDYIASPPAIQEKRYSVSFSERSDSLVSEHVYGDTVYDNRNSNGKYERRTSGSKKFTHTQRYRFDDRNSVHEKWGENKKMIHSDDRTRQQQGRWINSLEKQSGTFSQETDNQYRIHNNFYSGIHKDSAQERVTQLPFHVNNDHPFNKGGKYKPSEKARRGEHKENGFQNQARLEWPSVAVQRSENVSYKKILTRRGEPSMNMLPTQSDKEWPSLSNMHLSPDNKLPNTRWVLDSDLKNEPVLFKQTLADSSSSPSTKPVVYTLEEEQVLQENMYKSRHKGKVNHNKLAMVETPPSYDRMFERKPSQFEEATNELSSSHKDTLSTMKYKDRPMQKTVFRDSRGNDTESSERRREKVKRDKNVKPKNPDVKKNDTRLSSLQGHGNADSEEVMPLNADETVEWQVIKKKKPKGKEQREGSSRPSRNSKAEFGKSSFGNEGSKTRNDILRNKQNPNYESRLKNGEKQSQGRNFSNSLNKATHKKCSDNERESDKKWENLRSRDVIDGSQHKLQIPKKSFNNDGRERSQEISHVKRRINMAADTSGTNTANAKEFSSSRFESPKTQSRANPQDKKTKEETEAQRRLKEQKKKKREENMRRREIKLWKAQAILKADTKVTVITKDVLELLHRGNSSQKANQVLGPSVEESNFMRDFPSLIKRDYGKADVCDDITEEAVVGNDECDEDWISDDEPQLPSHGHATLVTSETEKPKLGNIKRAGRAETKANNQVRRDGTTSEITVASKLSALNDPSSSFSVVPNYSKALLSAPKTQFSPIKSPERPDMAKNAIMPKKKVKTKDGMTFDLLTAATKMKVKKNKKQNNSSSVHNMNKANTDMLDLYVPKKKLKKREKNRERLFAGLGPTITEVSMPQVSGGTSPTKPSKVSKLTGLKVTENRGKQREGGRKKKLTTLRKAMIRNRQMEIEKLKTLLQEAKQLQRPSSILINGSDISYQEETVNSSSVTQSTPDRNNEVIGLTNDTELIETLNSDESVKETATSENLNILKSPIDLMLNPRSPVFEPGQDSKPETSIDAGADCGTSVDSFEKNIDITINQPDGVSSTNGEHIVERCDERRSSEEASDRVFSPEFSSICKEIVDEIRMLENPVHKMKFREYCNHVITPEVNTTASQLLRSLVGFQNRLYERDPIKGRIRRRYVCGLKCTTKTMGKLACVIVAPNIAPCKGPGALDEVVEKMLNQAKENGVPVIFALSCRKIGLICKKKVPVSCVGIINYQGAE</sequence>
<dbReference type="Pfam" id="PF01248">
    <property type="entry name" value="Ribosomal_L7Ae"/>
    <property type="match status" value="1"/>
</dbReference>
<dbReference type="InterPro" id="IPR004038">
    <property type="entry name" value="Ribosomal_eL8/eL30/eS12/Gad45"/>
</dbReference>
<organism evidence="3 4">
    <name type="scientific">Halocaridina rubra</name>
    <name type="common">Hawaiian red shrimp</name>
    <dbReference type="NCBI Taxonomy" id="373956"/>
    <lineage>
        <taxon>Eukaryota</taxon>
        <taxon>Metazoa</taxon>
        <taxon>Ecdysozoa</taxon>
        <taxon>Arthropoda</taxon>
        <taxon>Crustacea</taxon>
        <taxon>Multicrustacea</taxon>
        <taxon>Malacostraca</taxon>
        <taxon>Eumalacostraca</taxon>
        <taxon>Eucarida</taxon>
        <taxon>Decapoda</taxon>
        <taxon>Pleocyemata</taxon>
        <taxon>Caridea</taxon>
        <taxon>Atyoidea</taxon>
        <taxon>Atyidae</taxon>
        <taxon>Halocaridina</taxon>
    </lineage>
</organism>
<dbReference type="GO" id="GO:0003730">
    <property type="term" value="F:mRNA 3'-UTR binding"/>
    <property type="evidence" value="ECO:0007669"/>
    <property type="project" value="TreeGrafter"/>
</dbReference>
<dbReference type="InterPro" id="IPR029064">
    <property type="entry name" value="Ribosomal_eL30-like_sf"/>
</dbReference>
<feature type="compositionally biased region" description="Basic and acidic residues" evidence="1">
    <location>
        <begin position="234"/>
        <end position="247"/>
    </location>
</feature>
<reference evidence="3 4" key="1">
    <citation type="submission" date="2023-11" db="EMBL/GenBank/DDBJ databases">
        <title>Halocaridina rubra genome assembly.</title>
        <authorList>
            <person name="Smith C."/>
        </authorList>
    </citation>
    <scope>NUCLEOTIDE SEQUENCE [LARGE SCALE GENOMIC DNA]</scope>
    <source>
        <strain evidence="3">EP-1</strain>
        <tissue evidence="3">Whole</tissue>
    </source>
</reference>
<feature type="region of interest" description="Disordered" evidence="1">
    <location>
        <begin position="388"/>
        <end position="674"/>
    </location>
</feature>
<feature type="domain" description="Ribosomal protein eL8/eL30/eS12/Gadd45" evidence="2">
    <location>
        <begin position="1228"/>
        <end position="1309"/>
    </location>
</feature>
<feature type="non-terminal residue" evidence="3">
    <location>
        <position position="1312"/>
    </location>
</feature>
<dbReference type="Gene3D" id="3.30.1330.30">
    <property type="match status" value="1"/>
</dbReference>